<evidence type="ECO:0000313" key="4">
    <source>
        <dbReference type="Proteomes" id="UP000014254"/>
    </source>
</evidence>
<organism evidence="3 4">
    <name type="scientific">Mucor circinelloides f. circinelloides (strain 1006PhL)</name>
    <name type="common">Mucormycosis agent</name>
    <name type="synonym">Calyptromyces circinelloides</name>
    <dbReference type="NCBI Taxonomy" id="1220926"/>
    <lineage>
        <taxon>Eukaryota</taxon>
        <taxon>Fungi</taxon>
        <taxon>Fungi incertae sedis</taxon>
        <taxon>Mucoromycota</taxon>
        <taxon>Mucoromycotina</taxon>
        <taxon>Mucoromycetes</taxon>
        <taxon>Mucorales</taxon>
        <taxon>Mucorineae</taxon>
        <taxon>Mucoraceae</taxon>
        <taxon>Mucor</taxon>
    </lineage>
</organism>
<evidence type="ECO:0000256" key="1">
    <source>
        <dbReference type="SAM" id="MobiDB-lite"/>
    </source>
</evidence>
<sequence length="439" mass="49128">MDTTFDPTTFLNDNQAAMLQLQDLFGQDELDFGGAGDQSLYYDELTFVPDQTSTMVDTIEPSNLINQNYVDNIMNTVLTEAPLSKRRRSSTCSSSSSLSSYSSSSSSSEEGDDDETFSSLTSRRSSLSSDSEEEQEETITPYMHRRQMEEMILDRITNQLDADKLPGILSIISKQQLEEEEEVEIDLARLDRDQLARILSYIDACLKEKQGGPKVKLSNYTLKPTPVAATLLTEKSHPSSPKKQPQTKNRSKNRRNRRKSIVETGHIVRGSSHSQLSALHGPISMSALTEMEASSKTKRANNNKRKKRTAKKRKSEDDLTVQMPSKDHAFKDSIASTKPKRKSAVHKRKLLEEMLQPSSGSEDDELSGDADGGSGIIIFGNEQMDLAVTQNETIVHQERRLSIIQRSNSKAVEQNNHVVNSLVVEDDDDDDDELIDIMM</sequence>
<dbReference type="PROSITE" id="PS51525">
    <property type="entry name" value="NET"/>
    <property type="match status" value="1"/>
</dbReference>
<feature type="compositionally biased region" description="Basic residues" evidence="1">
    <location>
        <begin position="249"/>
        <end position="259"/>
    </location>
</feature>
<accession>S2KIJ7</accession>
<dbReference type="AlphaFoldDB" id="S2KIJ7"/>
<feature type="region of interest" description="Disordered" evidence="1">
    <location>
        <begin position="354"/>
        <end position="373"/>
    </location>
</feature>
<dbReference type="Pfam" id="PF17035">
    <property type="entry name" value="BET"/>
    <property type="match status" value="1"/>
</dbReference>
<evidence type="ECO:0000259" key="2">
    <source>
        <dbReference type="PROSITE" id="PS51525"/>
    </source>
</evidence>
<feature type="region of interest" description="Disordered" evidence="1">
    <location>
        <begin position="84"/>
        <end position="145"/>
    </location>
</feature>
<feature type="compositionally biased region" description="Low complexity" evidence="1">
    <location>
        <begin position="117"/>
        <end position="129"/>
    </location>
</feature>
<dbReference type="VEuPathDB" id="FungiDB:HMPREF1544_00819"/>
<feature type="compositionally biased region" description="Polar residues" evidence="1">
    <location>
        <begin position="238"/>
        <end position="247"/>
    </location>
</feature>
<feature type="compositionally biased region" description="Basic residues" evidence="1">
    <location>
        <begin position="296"/>
        <end position="313"/>
    </location>
</feature>
<dbReference type="STRING" id="1220926.S2KIJ7"/>
<dbReference type="Gene3D" id="1.20.1270.220">
    <property type="match status" value="1"/>
</dbReference>
<dbReference type="Proteomes" id="UP000014254">
    <property type="component" value="Unassembled WGS sequence"/>
</dbReference>
<dbReference type="eggNOG" id="ENOG502T0W2">
    <property type="taxonomic scope" value="Eukaryota"/>
</dbReference>
<name>S2KIJ7_MUCC1</name>
<feature type="region of interest" description="Disordered" evidence="1">
    <location>
        <begin position="290"/>
        <end position="346"/>
    </location>
</feature>
<dbReference type="InParanoid" id="S2KIJ7"/>
<dbReference type="EMBL" id="KE123901">
    <property type="protein sequence ID" value="EPB92250.1"/>
    <property type="molecule type" value="Genomic_DNA"/>
</dbReference>
<feature type="region of interest" description="Disordered" evidence="1">
    <location>
        <begin position="232"/>
        <end position="278"/>
    </location>
</feature>
<evidence type="ECO:0000313" key="3">
    <source>
        <dbReference type="EMBL" id="EPB92250.1"/>
    </source>
</evidence>
<keyword evidence="4" id="KW-1185">Reference proteome</keyword>
<reference evidence="4" key="1">
    <citation type="submission" date="2013-05" db="EMBL/GenBank/DDBJ databases">
        <title>The Genome sequence of Mucor circinelloides f. circinelloides 1006PhL.</title>
        <authorList>
            <consortium name="The Broad Institute Genomics Platform"/>
            <person name="Cuomo C."/>
            <person name="Earl A."/>
            <person name="Findley K."/>
            <person name="Lee S.C."/>
            <person name="Walker B."/>
            <person name="Young S."/>
            <person name="Zeng Q."/>
            <person name="Gargeya S."/>
            <person name="Fitzgerald M."/>
            <person name="Haas B."/>
            <person name="Abouelleil A."/>
            <person name="Allen A.W."/>
            <person name="Alvarado L."/>
            <person name="Arachchi H.M."/>
            <person name="Berlin A.M."/>
            <person name="Chapman S.B."/>
            <person name="Gainer-Dewar J."/>
            <person name="Goldberg J."/>
            <person name="Griggs A."/>
            <person name="Gujja S."/>
            <person name="Hansen M."/>
            <person name="Howarth C."/>
            <person name="Imamovic A."/>
            <person name="Ireland A."/>
            <person name="Larimer J."/>
            <person name="McCowan C."/>
            <person name="Murphy C."/>
            <person name="Pearson M."/>
            <person name="Poon T.W."/>
            <person name="Priest M."/>
            <person name="Roberts A."/>
            <person name="Saif S."/>
            <person name="Shea T."/>
            <person name="Sisk P."/>
            <person name="Sykes S."/>
            <person name="Wortman J."/>
            <person name="Nusbaum C."/>
            <person name="Birren B."/>
        </authorList>
    </citation>
    <scope>NUCLEOTIDE SEQUENCE [LARGE SCALE GENOMIC DNA]</scope>
    <source>
        <strain evidence="4">1006PhL</strain>
    </source>
</reference>
<feature type="compositionally biased region" description="Low complexity" evidence="1">
    <location>
        <begin position="90"/>
        <end position="108"/>
    </location>
</feature>
<protein>
    <recommendedName>
        <fullName evidence="2">NET domain-containing protein</fullName>
    </recommendedName>
</protein>
<dbReference type="InterPro" id="IPR027353">
    <property type="entry name" value="NET_dom"/>
</dbReference>
<gene>
    <name evidence="3" type="ORF">HMPREF1544_00819</name>
</gene>
<dbReference type="InterPro" id="IPR038336">
    <property type="entry name" value="NET_sf"/>
</dbReference>
<dbReference type="OrthoDB" id="2416617at2759"/>
<proteinExistence type="predicted"/>
<feature type="domain" description="NET" evidence="2">
    <location>
        <begin position="130"/>
        <end position="213"/>
    </location>
</feature>